<evidence type="ECO:0000313" key="16">
    <source>
        <dbReference type="EMBL" id="TNY18834.1"/>
    </source>
</evidence>
<comment type="similarity">
    <text evidence="3">Belongs to the mitochondrial carrier (TC 2.A.29) family.</text>
</comment>
<dbReference type="Gene3D" id="1.10.10.60">
    <property type="entry name" value="Homeodomain-like"/>
    <property type="match status" value="1"/>
</dbReference>
<feature type="repeat" description="Solcar" evidence="13">
    <location>
        <begin position="463"/>
        <end position="540"/>
    </location>
</feature>
<dbReference type="SUPFAM" id="SSF46689">
    <property type="entry name" value="Homeodomain-like"/>
    <property type="match status" value="1"/>
</dbReference>
<evidence type="ECO:0000256" key="9">
    <source>
        <dbReference type="ARBA" id="ARBA00023136"/>
    </source>
</evidence>
<evidence type="ECO:0000256" key="3">
    <source>
        <dbReference type="ARBA" id="ARBA00006375"/>
    </source>
</evidence>
<feature type="compositionally biased region" description="Low complexity" evidence="14">
    <location>
        <begin position="313"/>
        <end position="329"/>
    </location>
</feature>
<dbReference type="GO" id="GO:0003677">
    <property type="term" value="F:DNA binding"/>
    <property type="evidence" value="ECO:0007669"/>
    <property type="project" value="UniProtKB-UniRule"/>
</dbReference>
<feature type="DNA-binding region" description="Homeobox" evidence="12">
    <location>
        <begin position="123"/>
        <end position="168"/>
    </location>
</feature>
<name>A0A5C5FS99_9BASI</name>
<dbReference type="Pfam" id="PF05920">
    <property type="entry name" value="Homeobox_KN"/>
    <property type="match status" value="1"/>
</dbReference>
<organism evidence="16 17">
    <name type="scientific">Rhodotorula diobovata</name>
    <dbReference type="NCBI Taxonomy" id="5288"/>
    <lineage>
        <taxon>Eukaryota</taxon>
        <taxon>Fungi</taxon>
        <taxon>Dikarya</taxon>
        <taxon>Basidiomycota</taxon>
        <taxon>Pucciniomycotina</taxon>
        <taxon>Microbotryomycetes</taxon>
        <taxon>Sporidiobolales</taxon>
        <taxon>Sporidiobolaceae</taxon>
        <taxon>Rhodotorula</taxon>
    </lineage>
</organism>
<dbReference type="PANTHER" id="PTHR45758:SF3">
    <property type="entry name" value="MITOCHONDRIAL SUBSTRATE CARRIER FAMILY PROTEIN E"/>
    <property type="match status" value="1"/>
</dbReference>
<keyword evidence="8" id="KW-0496">Mitochondrion</keyword>
<feature type="domain" description="Homeobox" evidence="15">
    <location>
        <begin position="121"/>
        <end position="167"/>
    </location>
</feature>
<feature type="region of interest" description="Disordered" evidence="14">
    <location>
        <begin position="234"/>
        <end position="329"/>
    </location>
</feature>
<keyword evidence="17" id="KW-1185">Reference proteome</keyword>
<evidence type="ECO:0000256" key="6">
    <source>
        <dbReference type="ARBA" id="ARBA00022989"/>
    </source>
</evidence>
<gene>
    <name evidence="16" type="ORF">DMC30DRAFT_367534</name>
</gene>
<dbReference type="GO" id="GO:0031966">
    <property type="term" value="C:mitochondrial membrane"/>
    <property type="evidence" value="ECO:0007669"/>
    <property type="project" value="UniProtKB-SubCell"/>
</dbReference>
<dbReference type="STRING" id="5288.A0A5C5FS99"/>
<feature type="repeat" description="Solcar" evidence="13">
    <location>
        <begin position="677"/>
        <end position="765"/>
    </location>
</feature>
<evidence type="ECO:0000256" key="10">
    <source>
        <dbReference type="ARBA" id="ARBA00023155"/>
    </source>
</evidence>
<dbReference type="PROSITE" id="PS50920">
    <property type="entry name" value="SOLCAR"/>
    <property type="match status" value="3"/>
</dbReference>
<dbReference type="InterPro" id="IPR001356">
    <property type="entry name" value="HD"/>
</dbReference>
<accession>A0A5C5FS99</accession>
<reference evidence="16 17" key="1">
    <citation type="submission" date="2019-03" db="EMBL/GenBank/DDBJ databases">
        <title>Rhodosporidium diobovatum UCD-FST 08-225 genome sequencing, assembly, and annotation.</title>
        <authorList>
            <person name="Fakankun I.U."/>
            <person name="Fristensky B."/>
            <person name="Levin D.B."/>
        </authorList>
    </citation>
    <scope>NUCLEOTIDE SEQUENCE [LARGE SCALE GENOMIC DNA]</scope>
    <source>
        <strain evidence="16 17">UCD-FST 08-225</strain>
    </source>
</reference>
<comment type="caution">
    <text evidence="16">The sequence shown here is derived from an EMBL/GenBank/DDBJ whole genome shotgun (WGS) entry which is preliminary data.</text>
</comment>
<feature type="repeat" description="Solcar" evidence="13">
    <location>
        <begin position="556"/>
        <end position="639"/>
    </location>
</feature>
<comment type="similarity">
    <text evidence="2">Belongs to the TALE/M-ATYP homeobox family.</text>
</comment>
<dbReference type="PANTHER" id="PTHR45758">
    <property type="entry name" value="MITOFERRIN-1-RELATED"/>
    <property type="match status" value="1"/>
</dbReference>
<dbReference type="InterPro" id="IPR008422">
    <property type="entry name" value="KN_HD"/>
</dbReference>
<protein>
    <submittedName>
        <fullName evidence="16">SNc domain-containing protein</fullName>
    </submittedName>
</protein>
<dbReference type="Proteomes" id="UP000311382">
    <property type="component" value="Unassembled WGS sequence"/>
</dbReference>
<keyword evidence="11 12" id="KW-0539">Nucleus</keyword>
<feature type="region of interest" description="Disordered" evidence="14">
    <location>
        <begin position="647"/>
        <end position="669"/>
    </location>
</feature>
<sequence length="769" mass="83309">MSSLDLRLARALQVCEAAYLDALLTGRYDSAVQHCESLFRNAGEALQAGQLSPETTTRLVKLAKCVKEISTYLGHLEGTIDEVKQDVLHRSRQVLAPAPSTSQSPPLEPTLDDQAHCAPYREWFRANFTNPYPSAHDKDHLLSLVPRHTKTQLDTWFVNNRRRSGWAALRRAHTNGSVDAMRQLVEDVDAGIAGDAVARQVAKVREFFDDGVRDRVSDEIQAIVARVAALSFGSAQPSRYSPPPPQQSSTQRRIEQRAARGVGAAPRARRSVTPPHPASYSRAPHHSPYSTSPRSLSPLDVSGDAPRYPSTFSSPAESSRTTSSSSSRSFDSLVSYASIESAPIPPVPSSPPTTSSLLSFAGARHAALPLSSPFDGSAAGSSARAAREAHPYFCTVDELPTSSSCPATPSTRRCIFLCQRRPSTPPHRPHCSAPLLLKPHQAMEDEQTLSAEQDKVKRRYFEPYVLVASSCSSIAARLCTHPLDTIRIRIQTAGYPVPPIRELVPKPRLKSLYAGLPVAIGFSVPALSVYLATYEASKRYFGETWLPQDRAPTLLQQLPVFVAAGTAAEFASGAIWTPLDVLKSRLQTGREGTSAVALTRKILHQEGAIGLMKGYWLGTAIFVPNISVYWSIYETLKQRFIPNYSAHAPSSPSPDSPSSSSTGISRSTESPLLSSIPITLRYTLSSVTACSIAACVTTPIEVVQARWQTSGAAGKTARGGIAGIVKEMWRQGGARAFTRGLGIRIAYAIPANGISMTVYESVKRYKGLA</sequence>
<keyword evidence="5 13" id="KW-0812">Transmembrane</keyword>
<proteinExistence type="inferred from homology"/>
<keyword evidence="4" id="KW-0813">Transport</keyword>
<evidence type="ECO:0000256" key="1">
    <source>
        <dbReference type="ARBA" id="ARBA00004225"/>
    </source>
</evidence>
<dbReference type="Pfam" id="PF00153">
    <property type="entry name" value="Mito_carr"/>
    <property type="match status" value="3"/>
</dbReference>
<dbReference type="GO" id="GO:0005381">
    <property type="term" value="F:iron ion transmembrane transporter activity"/>
    <property type="evidence" value="ECO:0007669"/>
    <property type="project" value="UniProtKB-ARBA"/>
</dbReference>
<dbReference type="PROSITE" id="PS50071">
    <property type="entry name" value="HOMEOBOX_2"/>
    <property type="match status" value="1"/>
</dbReference>
<evidence type="ECO:0000256" key="4">
    <source>
        <dbReference type="ARBA" id="ARBA00022448"/>
    </source>
</evidence>
<dbReference type="OrthoDB" id="250329at2759"/>
<keyword evidence="10 12" id="KW-0371">Homeobox</keyword>
<evidence type="ECO:0000256" key="14">
    <source>
        <dbReference type="SAM" id="MobiDB-lite"/>
    </source>
</evidence>
<keyword evidence="6" id="KW-1133">Transmembrane helix</keyword>
<evidence type="ECO:0000259" key="15">
    <source>
        <dbReference type="PROSITE" id="PS50071"/>
    </source>
</evidence>
<evidence type="ECO:0000256" key="11">
    <source>
        <dbReference type="ARBA" id="ARBA00023242"/>
    </source>
</evidence>
<dbReference type="InterPro" id="IPR023395">
    <property type="entry name" value="MCP_dom_sf"/>
</dbReference>
<dbReference type="InterPro" id="IPR009057">
    <property type="entry name" value="Homeodomain-like_sf"/>
</dbReference>
<dbReference type="CDD" id="cd00086">
    <property type="entry name" value="homeodomain"/>
    <property type="match status" value="1"/>
</dbReference>
<evidence type="ECO:0000256" key="2">
    <source>
        <dbReference type="ARBA" id="ARBA00005800"/>
    </source>
</evidence>
<keyword evidence="7 12" id="KW-0238">DNA-binding</keyword>
<dbReference type="SUPFAM" id="SSF103506">
    <property type="entry name" value="Mitochondrial carrier"/>
    <property type="match status" value="1"/>
</dbReference>
<dbReference type="EMBL" id="SOZI01000120">
    <property type="protein sequence ID" value="TNY18834.1"/>
    <property type="molecule type" value="Genomic_DNA"/>
</dbReference>
<dbReference type="AlphaFoldDB" id="A0A5C5FS99"/>
<comment type="subcellular location">
    <subcellularLocation>
        <location evidence="1">Mitochondrion membrane</location>
        <topology evidence="1">Multi-pass membrane protein</topology>
    </subcellularLocation>
    <subcellularLocation>
        <location evidence="12">Nucleus</location>
    </subcellularLocation>
</comment>
<keyword evidence="9 13" id="KW-0472">Membrane</keyword>
<evidence type="ECO:0000313" key="17">
    <source>
        <dbReference type="Proteomes" id="UP000311382"/>
    </source>
</evidence>
<evidence type="ECO:0000256" key="5">
    <source>
        <dbReference type="ARBA" id="ARBA00022692"/>
    </source>
</evidence>
<evidence type="ECO:0000256" key="7">
    <source>
        <dbReference type="ARBA" id="ARBA00023125"/>
    </source>
</evidence>
<dbReference type="InterPro" id="IPR018108">
    <property type="entry name" value="MCP_transmembrane"/>
</dbReference>
<feature type="compositionally biased region" description="Low complexity" evidence="14">
    <location>
        <begin position="656"/>
        <end position="669"/>
    </location>
</feature>
<dbReference type="GO" id="GO:0005634">
    <property type="term" value="C:nucleus"/>
    <property type="evidence" value="ECO:0007669"/>
    <property type="project" value="UniProtKB-SubCell"/>
</dbReference>
<dbReference type="Gene3D" id="1.50.40.10">
    <property type="entry name" value="Mitochondrial carrier domain"/>
    <property type="match status" value="1"/>
</dbReference>
<evidence type="ECO:0000256" key="8">
    <source>
        <dbReference type="ARBA" id="ARBA00023128"/>
    </source>
</evidence>
<evidence type="ECO:0000256" key="12">
    <source>
        <dbReference type="PROSITE-ProRule" id="PRU00108"/>
    </source>
</evidence>
<evidence type="ECO:0000256" key="13">
    <source>
        <dbReference type="PROSITE-ProRule" id="PRU00282"/>
    </source>
</evidence>
<dbReference type="GO" id="GO:0006355">
    <property type="term" value="P:regulation of DNA-templated transcription"/>
    <property type="evidence" value="ECO:0007669"/>
    <property type="project" value="InterPro"/>
</dbReference>